<evidence type="ECO:0000256" key="6">
    <source>
        <dbReference type="ARBA" id="ARBA00022630"/>
    </source>
</evidence>
<evidence type="ECO:0000256" key="10">
    <source>
        <dbReference type="ARBA" id="ARBA00030386"/>
    </source>
</evidence>
<feature type="domain" description="FAD-dependent oxidoreductase 2 FAD-binding" evidence="12">
    <location>
        <begin position="1"/>
        <end position="355"/>
    </location>
</feature>
<dbReference type="PANTHER" id="PTHR42716">
    <property type="entry name" value="L-ASPARTATE OXIDASE"/>
    <property type="match status" value="1"/>
</dbReference>
<feature type="non-terminal residue" evidence="13">
    <location>
        <position position="1"/>
    </location>
</feature>
<dbReference type="SUPFAM" id="SSF51905">
    <property type="entry name" value="FAD/NAD(P)-binding domain"/>
    <property type="match status" value="1"/>
</dbReference>
<keyword evidence="9 13" id="KW-0560">Oxidoreductase</keyword>
<accession>A0ABS2FH41</accession>
<dbReference type="InterPro" id="IPR036188">
    <property type="entry name" value="FAD/NAD-bd_sf"/>
</dbReference>
<evidence type="ECO:0000256" key="4">
    <source>
        <dbReference type="ARBA" id="ARBA00012173"/>
    </source>
</evidence>
<evidence type="ECO:0000256" key="11">
    <source>
        <dbReference type="ARBA" id="ARBA00048305"/>
    </source>
</evidence>
<protein>
    <recommendedName>
        <fullName evidence="5">L-aspartate oxidase</fullName>
        <ecNumber evidence="4">1.4.3.16</ecNumber>
    </recommendedName>
    <alternativeName>
        <fullName evidence="10">Quinolinate synthase B</fullName>
    </alternativeName>
</protein>
<dbReference type="EMBL" id="JACJLL010000069">
    <property type="protein sequence ID" value="MBM6819883.1"/>
    <property type="molecule type" value="Genomic_DNA"/>
</dbReference>
<comment type="cofactor">
    <cofactor evidence="1">
        <name>FAD</name>
        <dbReference type="ChEBI" id="CHEBI:57692"/>
    </cofactor>
</comment>
<comment type="pathway">
    <text evidence="2">Cofactor biosynthesis; NAD(+) biosynthesis; iminoaspartate from L-aspartate (oxidase route): step 1/1.</text>
</comment>
<evidence type="ECO:0000259" key="12">
    <source>
        <dbReference type="Pfam" id="PF00890"/>
    </source>
</evidence>
<comment type="caution">
    <text evidence="13">The sequence shown here is derived from an EMBL/GenBank/DDBJ whole genome shotgun (WGS) entry which is preliminary data.</text>
</comment>
<keyword evidence="8" id="KW-0274">FAD</keyword>
<dbReference type="InterPro" id="IPR027477">
    <property type="entry name" value="Succ_DH/fumarate_Rdtase_cat_sf"/>
</dbReference>
<dbReference type="PANTHER" id="PTHR42716:SF2">
    <property type="entry name" value="L-ASPARTATE OXIDASE, CHLOROPLASTIC"/>
    <property type="match status" value="1"/>
</dbReference>
<evidence type="ECO:0000313" key="13">
    <source>
        <dbReference type="EMBL" id="MBM6819883.1"/>
    </source>
</evidence>
<name>A0ABS2FH41_9CLOT</name>
<dbReference type="Pfam" id="PF00890">
    <property type="entry name" value="FAD_binding_2"/>
    <property type="match status" value="1"/>
</dbReference>
<sequence length="414" mass="46833">GLYTALNLRDNIRILMITKNTFRDCNSYLAQGGISTSLGIFDEKSYFNDTMKAGNYHNDTNAVKLLIKNSIENINNLIKMGVPFDRTESNLRYTREGGHSNFRIVHVKDETGKWVTETLLNIATNKKNITMMENTTLIDLISKNNTCYGGILRDSNKTYKVNSKFTILATGGIGGIFNSTTNIESLTGDGLNISLKNNIELKDMEYLQLHPTVLYEPSAKGKKLLLSESLRGEGGVILNQNRKEFINSLLPRDIVSTAILKEIEKKPNTPYVYLDMTKKSKEFLINRFPFLYDQCLKRGYEMDRDLLPIAPAHHYCMGGIKVDLFSRTSMNNLYSVGEASCTGVHGSNRLASNSLLEALVFGKQASENINSKINKIKFKEIIEEPKSYALDSYEELINFLKRKVDNRYAKLFNC</sequence>
<dbReference type="Gene3D" id="3.90.700.10">
    <property type="entry name" value="Succinate dehydrogenase/fumarate reductase flavoprotein, catalytic domain"/>
    <property type="match status" value="1"/>
</dbReference>
<gene>
    <name evidence="13" type="ORF">H6A19_11140</name>
</gene>
<dbReference type="NCBIfam" id="NF004820">
    <property type="entry name" value="PRK06175.1"/>
    <property type="match status" value="1"/>
</dbReference>
<dbReference type="Proteomes" id="UP000767334">
    <property type="component" value="Unassembled WGS sequence"/>
</dbReference>
<keyword evidence="6" id="KW-0285">Flavoprotein</keyword>
<evidence type="ECO:0000256" key="8">
    <source>
        <dbReference type="ARBA" id="ARBA00022827"/>
    </source>
</evidence>
<proteinExistence type="inferred from homology"/>
<dbReference type="SUPFAM" id="SSF56425">
    <property type="entry name" value="Succinate dehydrogenase/fumarate reductase flavoprotein, catalytic domain"/>
    <property type="match status" value="1"/>
</dbReference>
<dbReference type="InterPro" id="IPR003953">
    <property type="entry name" value="FAD-dep_OxRdtase_2_FAD-bd"/>
</dbReference>
<keyword evidence="7" id="KW-0662">Pyridine nucleotide biosynthesis</keyword>
<evidence type="ECO:0000313" key="14">
    <source>
        <dbReference type="Proteomes" id="UP000767334"/>
    </source>
</evidence>
<dbReference type="RefSeq" id="WP_204572396.1">
    <property type="nucleotide sequence ID" value="NZ_JACJLL010000069.1"/>
</dbReference>
<comment type="catalytic activity">
    <reaction evidence="11">
        <text>L-aspartate + O2 = iminosuccinate + H2O2</text>
        <dbReference type="Rhea" id="RHEA:25876"/>
        <dbReference type="ChEBI" id="CHEBI:15379"/>
        <dbReference type="ChEBI" id="CHEBI:16240"/>
        <dbReference type="ChEBI" id="CHEBI:29991"/>
        <dbReference type="ChEBI" id="CHEBI:77875"/>
        <dbReference type="EC" id="1.4.3.16"/>
    </reaction>
    <physiologicalReaction direction="left-to-right" evidence="11">
        <dbReference type="Rhea" id="RHEA:25877"/>
    </physiologicalReaction>
</comment>
<dbReference type="Gene3D" id="3.50.50.60">
    <property type="entry name" value="FAD/NAD(P)-binding domain"/>
    <property type="match status" value="1"/>
</dbReference>
<evidence type="ECO:0000256" key="3">
    <source>
        <dbReference type="ARBA" id="ARBA00008562"/>
    </source>
</evidence>
<dbReference type="EC" id="1.4.3.16" evidence="4"/>
<evidence type="ECO:0000256" key="7">
    <source>
        <dbReference type="ARBA" id="ARBA00022642"/>
    </source>
</evidence>
<dbReference type="InterPro" id="IPR005288">
    <property type="entry name" value="NadB"/>
</dbReference>
<dbReference type="GO" id="GO:0008734">
    <property type="term" value="F:L-aspartate oxidase activity"/>
    <property type="evidence" value="ECO:0007669"/>
    <property type="project" value="UniProtKB-EC"/>
</dbReference>
<organism evidence="13 14">
    <name type="scientific">Clostridium saudiense</name>
    <dbReference type="NCBI Taxonomy" id="1414720"/>
    <lineage>
        <taxon>Bacteria</taxon>
        <taxon>Bacillati</taxon>
        <taxon>Bacillota</taxon>
        <taxon>Clostridia</taxon>
        <taxon>Eubacteriales</taxon>
        <taxon>Clostridiaceae</taxon>
        <taxon>Clostridium</taxon>
    </lineage>
</organism>
<evidence type="ECO:0000256" key="2">
    <source>
        <dbReference type="ARBA" id="ARBA00004950"/>
    </source>
</evidence>
<evidence type="ECO:0000256" key="1">
    <source>
        <dbReference type="ARBA" id="ARBA00001974"/>
    </source>
</evidence>
<comment type="similarity">
    <text evidence="3">Belongs to the FAD-dependent oxidoreductase 2 family. NadB subfamily.</text>
</comment>
<keyword evidence="14" id="KW-1185">Reference proteome</keyword>
<evidence type="ECO:0000256" key="5">
    <source>
        <dbReference type="ARBA" id="ARBA00021901"/>
    </source>
</evidence>
<reference evidence="13 14" key="1">
    <citation type="journal article" date="2021" name="Sci. Rep.">
        <title>The distribution of antibiotic resistance genes in chicken gut microbiota commensals.</title>
        <authorList>
            <person name="Juricova H."/>
            <person name="Matiasovicova J."/>
            <person name="Kubasova T."/>
            <person name="Cejkova D."/>
            <person name="Rychlik I."/>
        </authorList>
    </citation>
    <scope>NUCLEOTIDE SEQUENCE [LARGE SCALE GENOMIC DNA]</scope>
    <source>
        <strain evidence="13 14">An435</strain>
    </source>
</reference>
<evidence type="ECO:0000256" key="9">
    <source>
        <dbReference type="ARBA" id="ARBA00023002"/>
    </source>
</evidence>